<evidence type="ECO:0000259" key="2">
    <source>
        <dbReference type="PROSITE" id="PS50878"/>
    </source>
</evidence>
<dbReference type="InterPro" id="IPR043128">
    <property type="entry name" value="Rev_trsase/Diguanyl_cyclase"/>
</dbReference>
<dbReference type="PANTHER" id="PTHR33064">
    <property type="entry name" value="POL PROTEIN"/>
    <property type="match status" value="1"/>
</dbReference>
<evidence type="ECO:0000313" key="4">
    <source>
        <dbReference type="Proteomes" id="UP001165190"/>
    </source>
</evidence>
<dbReference type="InterPro" id="IPR043502">
    <property type="entry name" value="DNA/RNA_pol_sf"/>
</dbReference>
<dbReference type="InterPro" id="IPR000477">
    <property type="entry name" value="RT_dom"/>
</dbReference>
<proteinExistence type="predicted"/>
<dbReference type="PANTHER" id="PTHR33064:SF37">
    <property type="entry name" value="RIBONUCLEASE H"/>
    <property type="match status" value="1"/>
</dbReference>
<dbReference type="PROSITE" id="PS50878">
    <property type="entry name" value="RT_POL"/>
    <property type="match status" value="1"/>
</dbReference>
<evidence type="ECO:0000313" key="3">
    <source>
        <dbReference type="EMBL" id="GMI94706.1"/>
    </source>
</evidence>
<keyword evidence="1" id="KW-0732">Signal</keyword>
<feature type="chain" id="PRO_5040844903" description="Reverse transcriptase domain-containing protein" evidence="1">
    <location>
        <begin position="25"/>
        <end position="135"/>
    </location>
</feature>
<keyword evidence="4" id="KW-1185">Reference proteome</keyword>
<dbReference type="OrthoDB" id="415724at2759"/>
<dbReference type="SUPFAM" id="SSF56672">
    <property type="entry name" value="DNA/RNA polymerases"/>
    <property type="match status" value="1"/>
</dbReference>
<dbReference type="Gene3D" id="3.30.70.270">
    <property type="match status" value="2"/>
</dbReference>
<feature type="signal peptide" evidence="1">
    <location>
        <begin position="1"/>
        <end position="24"/>
    </location>
</feature>
<accession>A0A9W7IGJ7</accession>
<name>A0A9W7IGJ7_HIBTR</name>
<sequence>MNDVIHSCLCQFVLVFLDDILVYSNTWADHLGHVCLVFEKLHEYGLVAKRSKCTFGQTQVEYRGHIVSPTGLVVDPMKVEAIRAWLVPTTIKGVRGFLGLAGYYRRFIKGFTIIAAPLSDLLRNGKMFEWSESTQ</sequence>
<gene>
    <name evidence="3" type="ORF">HRI_003139900</name>
</gene>
<organism evidence="3 4">
    <name type="scientific">Hibiscus trionum</name>
    <name type="common">Flower of an hour</name>
    <dbReference type="NCBI Taxonomy" id="183268"/>
    <lineage>
        <taxon>Eukaryota</taxon>
        <taxon>Viridiplantae</taxon>
        <taxon>Streptophyta</taxon>
        <taxon>Embryophyta</taxon>
        <taxon>Tracheophyta</taxon>
        <taxon>Spermatophyta</taxon>
        <taxon>Magnoliopsida</taxon>
        <taxon>eudicotyledons</taxon>
        <taxon>Gunneridae</taxon>
        <taxon>Pentapetalae</taxon>
        <taxon>rosids</taxon>
        <taxon>malvids</taxon>
        <taxon>Malvales</taxon>
        <taxon>Malvaceae</taxon>
        <taxon>Malvoideae</taxon>
        <taxon>Hibiscus</taxon>
    </lineage>
</organism>
<feature type="domain" description="Reverse transcriptase" evidence="2">
    <location>
        <begin position="1"/>
        <end position="67"/>
    </location>
</feature>
<dbReference type="InterPro" id="IPR051320">
    <property type="entry name" value="Viral_Replic_Matur_Polypro"/>
</dbReference>
<evidence type="ECO:0000256" key="1">
    <source>
        <dbReference type="SAM" id="SignalP"/>
    </source>
</evidence>
<dbReference type="EMBL" id="BSYR01000026">
    <property type="protein sequence ID" value="GMI94706.1"/>
    <property type="molecule type" value="Genomic_DNA"/>
</dbReference>
<reference evidence="3" key="1">
    <citation type="submission" date="2023-05" db="EMBL/GenBank/DDBJ databases">
        <title>Genome and transcriptome analyses reveal genes involved in the formation of fine ridges on petal epidermal cells in Hibiscus trionum.</title>
        <authorList>
            <person name="Koshimizu S."/>
            <person name="Masuda S."/>
            <person name="Ishii T."/>
            <person name="Shirasu K."/>
            <person name="Hoshino A."/>
            <person name="Arita M."/>
        </authorList>
    </citation>
    <scope>NUCLEOTIDE SEQUENCE</scope>
    <source>
        <strain evidence="3">Hamamatsu line</strain>
    </source>
</reference>
<comment type="caution">
    <text evidence="3">The sequence shown here is derived from an EMBL/GenBank/DDBJ whole genome shotgun (WGS) entry which is preliminary data.</text>
</comment>
<protein>
    <recommendedName>
        <fullName evidence="2">Reverse transcriptase domain-containing protein</fullName>
    </recommendedName>
</protein>
<dbReference type="Proteomes" id="UP001165190">
    <property type="component" value="Unassembled WGS sequence"/>
</dbReference>
<dbReference type="AlphaFoldDB" id="A0A9W7IGJ7"/>
<dbReference type="Pfam" id="PF00078">
    <property type="entry name" value="RVT_1"/>
    <property type="match status" value="1"/>
</dbReference>